<dbReference type="InterPro" id="IPR001138">
    <property type="entry name" value="Zn2Cys6_DnaBD"/>
</dbReference>
<dbReference type="SMART" id="SM00066">
    <property type="entry name" value="GAL4"/>
    <property type="match status" value="1"/>
</dbReference>
<feature type="domain" description="Zn(2)-C6 fungal-type" evidence="2">
    <location>
        <begin position="18"/>
        <end position="50"/>
    </location>
</feature>
<name>A0A1Y1ZJP5_9PLEO</name>
<dbReference type="CDD" id="cd00067">
    <property type="entry name" value="GAL4"/>
    <property type="match status" value="1"/>
</dbReference>
<dbReference type="PROSITE" id="PS00463">
    <property type="entry name" value="ZN2_CY6_FUNGAL_1"/>
    <property type="match status" value="1"/>
</dbReference>
<evidence type="ECO:0000313" key="4">
    <source>
        <dbReference type="Proteomes" id="UP000193144"/>
    </source>
</evidence>
<dbReference type="AlphaFoldDB" id="A0A1Y1ZJP5"/>
<proteinExistence type="predicted"/>
<reference evidence="3 4" key="1">
    <citation type="submission" date="2016-07" db="EMBL/GenBank/DDBJ databases">
        <title>Pervasive Adenine N6-methylation of Active Genes in Fungi.</title>
        <authorList>
            <consortium name="DOE Joint Genome Institute"/>
            <person name="Mondo S.J."/>
            <person name="Dannebaum R.O."/>
            <person name="Kuo R.C."/>
            <person name="Labutti K."/>
            <person name="Haridas S."/>
            <person name="Kuo A."/>
            <person name="Salamov A."/>
            <person name="Ahrendt S.R."/>
            <person name="Lipzen A."/>
            <person name="Sullivan W."/>
            <person name="Andreopoulos W.B."/>
            <person name="Clum A."/>
            <person name="Lindquist E."/>
            <person name="Daum C."/>
            <person name="Ramamoorthy G.K."/>
            <person name="Gryganskyi A."/>
            <person name="Culley D."/>
            <person name="Magnuson J.K."/>
            <person name="James T.Y."/>
            <person name="O'Malley M.A."/>
            <person name="Stajich J.E."/>
            <person name="Spatafora J.W."/>
            <person name="Visel A."/>
            <person name="Grigoriev I.V."/>
        </authorList>
    </citation>
    <scope>NUCLEOTIDE SEQUENCE [LARGE SCALE GENOMIC DNA]</scope>
    <source>
        <strain evidence="3 4">CBS 115471</strain>
    </source>
</reference>
<evidence type="ECO:0000259" key="2">
    <source>
        <dbReference type="PROSITE" id="PS50048"/>
    </source>
</evidence>
<accession>A0A1Y1ZJP5</accession>
<gene>
    <name evidence="3" type="ORF">BCR34DRAFT_566736</name>
</gene>
<keyword evidence="4" id="KW-1185">Reference proteome</keyword>
<dbReference type="SUPFAM" id="SSF57701">
    <property type="entry name" value="Zn2/Cys6 DNA-binding domain"/>
    <property type="match status" value="1"/>
</dbReference>
<dbReference type="GO" id="GO:0008270">
    <property type="term" value="F:zinc ion binding"/>
    <property type="evidence" value="ECO:0007669"/>
    <property type="project" value="InterPro"/>
</dbReference>
<dbReference type="GO" id="GO:0000981">
    <property type="term" value="F:DNA-binding transcription factor activity, RNA polymerase II-specific"/>
    <property type="evidence" value="ECO:0007669"/>
    <property type="project" value="InterPro"/>
</dbReference>
<dbReference type="EMBL" id="MCFA01000072">
    <property type="protein sequence ID" value="ORY10471.1"/>
    <property type="molecule type" value="Genomic_DNA"/>
</dbReference>
<keyword evidence="1" id="KW-0539">Nucleus</keyword>
<dbReference type="Pfam" id="PF00172">
    <property type="entry name" value="Zn_clus"/>
    <property type="match status" value="1"/>
</dbReference>
<dbReference type="InterPro" id="IPR036864">
    <property type="entry name" value="Zn2-C6_fun-type_DNA-bd_sf"/>
</dbReference>
<dbReference type="Gene3D" id="4.10.240.10">
    <property type="entry name" value="Zn(2)-C6 fungal-type DNA-binding domain"/>
    <property type="match status" value="1"/>
</dbReference>
<dbReference type="STRING" id="1231657.A0A1Y1ZJP5"/>
<protein>
    <recommendedName>
        <fullName evidence="2">Zn(2)-C6 fungal-type domain-containing protein</fullName>
    </recommendedName>
</protein>
<sequence>MVRSHTRELLAPPPLRNACDRCHTQKLRCLKAPQGDTCLRCAKFGARCIFSARTPRRRMRPQFSDDKAHGEPEAVAPSIIEQTLSRPDFMAAATPANHLPQPSLFMDMEHFHSSTTDLFALPDFTGTSTEHQLWDFQEPPLLLDETPQTMANAVRELADLNVRLLDHAATLPPPLNSSYPQALPLGKLFAIDQTFTLTKSLIAILKGLSTGLGQNCANDGSIDRATVFLFLSCYYRLADIYESIFVHMRTCAQDPHHPTPEQEVVTLPLLQIGSYIPTQMPNTVSGSPPPISAFSMHMIMVLILSTHLCEQLRDVIAIGIRCAQSGNLVLQTVETGFDQDSLHSNVGNLEGGSEGSDFNEMGWKAMWKRSNELSELMRLAKQVIMRFSLASL</sequence>
<evidence type="ECO:0000256" key="1">
    <source>
        <dbReference type="ARBA" id="ARBA00023242"/>
    </source>
</evidence>
<comment type="caution">
    <text evidence="3">The sequence shown here is derived from an EMBL/GenBank/DDBJ whole genome shotgun (WGS) entry which is preliminary data.</text>
</comment>
<evidence type="ECO:0000313" key="3">
    <source>
        <dbReference type="EMBL" id="ORY10471.1"/>
    </source>
</evidence>
<dbReference type="Proteomes" id="UP000193144">
    <property type="component" value="Unassembled WGS sequence"/>
</dbReference>
<dbReference type="PROSITE" id="PS50048">
    <property type="entry name" value="ZN2_CY6_FUNGAL_2"/>
    <property type="match status" value="1"/>
</dbReference>
<dbReference type="OrthoDB" id="3915506at2759"/>
<organism evidence="3 4">
    <name type="scientific">Clohesyomyces aquaticus</name>
    <dbReference type="NCBI Taxonomy" id="1231657"/>
    <lineage>
        <taxon>Eukaryota</taxon>
        <taxon>Fungi</taxon>
        <taxon>Dikarya</taxon>
        <taxon>Ascomycota</taxon>
        <taxon>Pezizomycotina</taxon>
        <taxon>Dothideomycetes</taxon>
        <taxon>Pleosporomycetidae</taxon>
        <taxon>Pleosporales</taxon>
        <taxon>Lindgomycetaceae</taxon>
        <taxon>Clohesyomyces</taxon>
    </lineage>
</organism>